<keyword evidence="1" id="KW-0472">Membrane</keyword>
<reference evidence="2 3" key="1">
    <citation type="submission" date="2023-03" db="EMBL/GenBank/DDBJ databases">
        <title>Genome sequence of Microbacterium sp. KACC 23027.</title>
        <authorList>
            <person name="Kim S."/>
            <person name="Heo J."/>
            <person name="Kwon S.-W."/>
        </authorList>
    </citation>
    <scope>NUCLEOTIDE SEQUENCE [LARGE SCALE GENOMIC DNA]</scope>
    <source>
        <strain evidence="2 3">KACC 23027</strain>
    </source>
</reference>
<feature type="transmembrane region" description="Helical" evidence="1">
    <location>
        <begin position="97"/>
        <end position="120"/>
    </location>
</feature>
<name>A0ABY8C104_9MICO</name>
<evidence type="ECO:0000313" key="2">
    <source>
        <dbReference type="EMBL" id="WEG09022.1"/>
    </source>
</evidence>
<accession>A0ABY8C104</accession>
<evidence type="ECO:0008006" key="4">
    <source>
        <dbReference type="Google" id="ProtNLM"/>
    </source>
</evidence>
<keyword evidence="1" id="KW-1133">Transmembrane helix</keyword>
<sequence>MTALTQTASATPRGRIVNVVRMQFVNRMTFVWIPLIILAAVFVFSMVIWLMIPYGGPKYSGGAQALIWYLLAVGIQSLTLTFPFSQAMSVTRREFFFGTYLTAALTAALLAVVTTVGGLIESATGGWGLNGWMFYTDWTWASGPLGSALSVFALAMLTFTAGFWCATIYKRFGGIGLTLVLVGVGALLLVALWIIGRFNAWAAVFGWLASLGVVPLSLVVLAIVVVLAATEFWMLRRLTP</sequence>
<feature type="transmembrane region" description="Helical" evidence="1">
    <location>
        <begin position="140"/>
        <end position="165"/>
    </location>
</feature>
<organism evidence="2 3">
    <name type="scientific">Microbacterium horticulturae</name>
    <dbReference type="NCBI Taxonomy" id="3028316"/>
    <lineage>
        <taxon>Bacteria</taxon>
        <taxon>Bacillati</taxon>
        <taxon>Actinomycetota</taxon>
        <taxon>Actinomycetes</taxon>
        <taxon>Micrococcales</taxon>
        <taxon>Microbacteriaceae</taxon>
        <taxon>Microbacterium</taxon>
    </lineage>
</organism>
<dbReference type="EMBL" id="CP119108">
    <property type="protein sequence ID" value="WEG09022.1"/>
    <property type="molecule type" value="Genomic_DNA"/>
</dbReference>
<feature type="transmembrane region" description="Helical" evidence="1">
    <location>
        <begin position="201"/>
        <end position="229"/>
    </location>
</feature>
<dbReference type="Proteomes" id="UP001214553">
    <property type="component" value="Chromosome"/>
</dbReference>
<feature type="transmembrane region" description="Helical" evidence="1">
    <location>
        <begin position="66"/>
        <end position="85"/>
    </location>
</feature>
<proteinExistence type="predicted"/>
<gene>
    <name evidence="2" type="ORF">PU630_00220</name>
</gene>
<protein>
    <recommendedName>
        <fullName evidence="4">ABC transporter permease</fullName>
    </recommendedName>
</protein>
<dbReference type="RefSeq" id="WP_275278346.1">
    <property type="nucleotide sequence ID" value="NZ_CP119108.1"/>
</dbReference>
<feature type="transmembrane region" description="Helical" evidence="1">
    <location>
        <begin position="30"/>
        <end position="54"/>
    </location>
</feature>
<keyword evidence="3" id="KW-1185">Reference proteome</keyword>
<feature type="transmembrane region" description="Helical" evidence="1">
    <location>
        <begin position="172"/>
        <end position="195"/>
    </location>
</feature>
<evidence type="ECO:0000256" key="1">
    <source>
        <dbReference type="SAM" id="Phobius"/>
    </source>
</evidence>
<keyword evidence="1" id="KW-0812">Transmembrane</keyword>
<evidence type="ECO:0000313" key="3">
    <source>
        <dbReference type="Proteomes" id="UP001214553"/>
    </source>
</evidence>